<gene>
    <name evidence="1" type="ORF">NLI96_g11729</name>
</gene>
<evidence type="ECO:0000313" key="2">
    <source>
        <dbReference type="Proteomes" id="UP001212997"/>
    </source>
</evidence>
<reference evidence="1" key="1">
    <citation type="submission" date="2022-07" db="EMBL/GenBank/DDBJ databases">
        <title>Genome Sequence of Physisporinus lineatus.</title>
        <authorList>
            <person name="Buettner E."/>
        </authorList>
    </citation>
    <scope>NUCLEOTIDE SEQUENCE</scope>
    <source>
        <strain evidence="1">VT162</strain>
    </source>
</reference>
<proteinExistence type="predicted"/>
<protein>
    <submittedName>
        <fullName evidence="1">Uncharacterized protein</fullName>
    </submittedName>
</protein>
<dbReference type="SUPFAM" id="SSF55486">
    <property type="entry name" value="Metalloproteases ('zincins'), catalytic domain"/>
    <property type="match status" value="1"/>
</dbReference>
<dbReference type="EMBL" id="JANAWD010000828">
    <property type="protein sequence ID" value="KAJ3475600.1"/>
    <property type="molecule type" value="Genomic_DNA"/>
</dbReference>
<dbReference type="Proteomes" id="UP001212997">
    <property type="component" value="Unassembled WGS sequence"/>
</dbReference>
<dbReference type="GO" id="GO:0008237">
    <property type="term" value="F:metallopeptidase activity"/>
    <property type="evidence" value="ECO:0007669"/>
    <property type="project" value="InterPro"/>
</dbReference>
<evidence type="ECO:0000313" key="1">
    <source>
        <dbReference type="EMBL" id="KAJ3475600.1"/>
    </source>
</evidence>
<organism evidence="1 2">
    <name type="scientific">Meripilus lineatus</name>
    <dbReference type="NCBI Taxonomy" id="2056292"/>
    <lineage>
        <taxon>Eukaryota</taxon>
        <taxon>Fungi</taxon>
        <taxon>Dikarya</taxon>
        <taxon>Basidiomycota</taxon>
        <taxon>Agaricomycotina</taxon>
        <taxon>Agaricomycetes</taxon>
        <taxon>Polyporales</taxon>
        <taxon>Meripilaceae</taxon>
        <taxon>Meripilus</taxon>
    </lineage>
</organism>
<accession>A0AAD5USM9</accession>
<dbReference type="InterPro" id="IPR024079">
    <property type="entry name" value="MetalloPept_cat_dom_sf"/>
</dbReference>
<comment type="caution">
    <text evidence="1">The sequence shown here is derived from an EMBL/GenBank/DDBJ whole genome shotgun (WGS) entry which is preliminary data.</text>
</comment>
<dbReference type="Gene3D" id="3.40.390.10">
    <property type="entry name" value="Collagenase (Catalytic Domain)"/>
    <property type="match status" value="1"/>
</dbReference>
<name>A0AAD5USM9_9APHY</name>
<dbReference type="AlphaFoldDB" id="A0AAD5USM9"/>
<keyword evidence="2" id="KW-1185">Reference proteome</keyword>
<sequence>MCLTNPHSIAGNHAPRALATSIPSYPLLGALQAGTLWNHNEEIPISFMPRSGTESTDQQRKKTKMLFEEIFRHTNLSLLWLNDGDGIVRIAFNDETLSQSQVRTKCRDVSQNKWTINLKSIMPDNDCPSPNERHTINHECMHLLAFVHEHQVPEWPSHFSFNRHKVIKAYGGDESKGGIPHWQIESNIMTPYTPEKLENYSPFDRKSVLLYQFSGDVMQNGLGTPFNPDLSDIDKAVLVLNYPRLNPGPLVPRWTVSYAADVIGIKGESREKIVAATHPHDVRRLYSEWSKRSQRFQQGEVIEA</sequence>